<gene>
    <name evidence="4" type="ORF">Z518_00631</name>
</gene>
<protein>
    <recommendedName>
        <fullName evidence="3">BHLH domain-containing protein</fullName>
    </recommendedName>
</protein>
<evidence type="ECO:0000256" key="1">
    <source>
        <dbReference type="SAM" id="Coils"/>
    </source>
</evidence>
<dbReference type="SMART" id="SM00353">
    <property type="entry name" value="HLH"/>
    <property type="match status" value="1"/>
</dbReference>
<dbReference type="InterPro" id="IPR011598">
    <property type="entry name" value="bHLH_dom"/>
</dbReference>
<dbReference type="AlphaFoldDB" id="A0A0D2J1K9"/>
<proteinExistence type="predicted"/>
<dbReference type="PANTHER" id="PTHR47336:SF2">
    <property type="entry name" value="TRANSCRIPTION FACTOR HMS1-RELATED"/>
    <property type="match status" value="1"/>
</dbReference>
<accession>A0A0D2J1K9</accession>
<dbReference type="SUPFAM" id="SSF47459">
    <property type="entry name" value="HLH, helix-loop-helix DNA-binding domain"/>
    <property type="match status" value="1"/>
</dbReference>
<dbReference type="Pfam" id="PF00010">
    <property type="entry name" value="HLH"/>
    <property type="match status" value="1"/>
</dbReference>
<dbReference type="EMBL" id="KN847475">
    <property type="protein sequence ID" value="KIX09551.1"/>
    <property type="molecule type" value="Genomic_DNA"/>
</dbReference>
<dbReference type="InterPro" id="IPR036638">
    <property type="entry name" value="HLH_DNA-bd_sf"/>
</dbReference>
<feature type="compositionally biased region" description="Polar residues" evidence="2">
    <location>
        <begin position="138"/>
        <end position="153"/>
    </location>
</feature>
<sequence length="292" mass="32831">MAHQSLSTHGQETTSDQQRQNGGYIDPFQRFNAQNVGGPSSVQPPFLLPEMLSLQGAEISTFPCVDTSNTGSSYLAPVEDAVLNTYVEPSQLQLCEWDQVPPCPVEGYLTSALGLQNKPGLVAALSPAVEVSDREDCSTQSCSPLHSSANSSETEARQARSQKRRAAPPPLSEDESARLKAKQYHSAVERRYRDNLKEKMEQLNRTLESTSRSTGFLFWDHSSSSGRRTKVRKSDIITKAINYVHQSELEIRHMTDEIHRLEDRIQTLEKFVKCEDRSLLQNMIRVQLQRQP</sequence>
<dbReference type="VEuPathDB" id="FungiDB:Z518_00631"/>
<feature type="domain" description="BHLH" evidence="3">
    <location>
        <begin position="180"/>
        <end position="247"/>
    </location>
</feature>
<feature type="region of interest" description="Disordered" evidence="2">
    <location>
        <begin position="137"/>
        <end position="192"/>
    </location>
</feature>
<evidence type="ECO:0000313" key="4">
    <source>
        <dbReference type="EMBL" id="KIX09551.1"/>
    </source>
</evidence>
<dbReference type="PANTHER" id="PTHR47336">
    <property type="entry name" value="TRANSCRIPTION FACTOR HMS1-RELATED"/>
    <property type="match status" value="1"/>
</dbReference>
<reference evidence="4 5" key="1">
    <citation type="submission" date="2015-01" db="EMBL/GenBank/DDBJ databases">
        <title>The Genome Sequence of Rhinocladiella mackenzie CBS 650.93.</title>
        <authorList>
            <consortium name="The Broad Institute Genomics Platform"/>
            <person name="Cuomo C."/>
            <person name="de Hoog S."/>
            <person name="Gorbushina A."/>
            <person name="Stielow B."/>
            <person name="Teixiera M."/>
            <person name="Abouelleil A."/>
            <person name="Chapman S.B."/>
            <person name="Priest M."/>
            <person name="Young S.K."/>
            <person name="Wortman J."/>
            <person name="Nusbaum C."/>
            <person name="Birren B."/>
        </authorList>
    </citation>
    <scope>NUCLEOTIDE SEQUENCE [LARGE SCALE GENOMIC DNA]</scope>
    <source>
        <strain evidence="4 5">CBS 650.93</strain>
    </source>
</reference>
<name>A0A0D2J1K9_9EURO</name>
<feature type="coiled-coil region" evidence="1">
    <location>
        <begin position="244"/>
        <end position="271"/>
    </location>
</feature>
<dbReference type="GO" id="GO:0046983">
    <property type="term" value="F:protein dimerization activity"/>
    <property type="evidence" value="ECO:0007669"/>
    <property type="project" value="InterPro"/>
</dbReference>
<dbReference type="Proteomes" id="UP000053617">
    <property type="component" value="Unassembled WGS sequence"/>
</dbReference>
<dbReference type="STRING" id="1442369.A0A0D2J1K9"/>
<dbReference type="OrthoDB" id="2133190at2759"/>
<dbReference type="HOGENOM" id="CLU_953593_0_0_1"/>
<dbReference type="PROSITE" id="PS50888">
    <property type="entry name" value="BHLH"/>
    <property type="match status" value="1"/>
</dbReference>
<evidence type="ECO:0000256" key="2">
    <source>
        <dbReference type="SAM" id="MobiDB-lite"/>
    </source>
</evidence>
<feature type="compositionally biased region" description="Polar residues" evidence="2">
    <location>
        <begin position="1"/>
        <end position="21"/>
    </location>
</feature>
<evidence type="ECO:0000259" key="3">
    <source>
        <dbReference type="PROSITE" id="PS50888"/>
    </source>
</evidence>
<dbReference type="GeneID" id="25288702"/>
<dbReference type="InterPro" id="IPR052099">
    <property type="entry name" value="Regulatory_TF_Diverse"/>
</dbReference>
<dbReference type="RefSeq" id="XP_013276687.1">
    <property type="nucleotide sequence ID" value="XM_013421233.1"/>
</dbReference>
<keyword evidence="1" id="KW-0175">Coiled coil</keyword>
<evidence type="ECO:0000313" key="5">
    <source>
        <dbReference type="Proteomes" id="UP000053617"/>
    </source>
</evidence>
<dbReference type="Gene3D" id="4.10.280.10">
    <property type="entry name" value="Helix-loop-helix DNA-binding domain"/>
    <property type="match status" value="1"/>
</dbReference>
<keyword evidence="5" id="KW-1185">Reference proteome</keyword>
<organism evidence="4 5">
    <name type="scientific">Rhinocladiella mackenziei CBS 650.93</name>
    <dbReference type="NCBI Taxonomy" id="1442369"/>
    <lineage>
        <taxon>Eukaryota</taxon>
        <taxon>Fungi</taxon>
        <taxon>Dikarya</taxon>
        <taxon>Ascomycota</taxon>
        <taxon>Pezizomycotina</taxon>
        <taxon>Eurotiomycetes</taxon>
        <taxon>Chaetothyriomycetidae</taxon>
        <taxon>Chaetothyriales</taxon>
        <taxon>Herpotrichiellaceae</taxon>
        <taxon>Rhinocladiella</taxon>
    </lineage>
</organism>
<feature type="region of interest" description="Disordered" evidence="2">
    <location>
        <begin position="1"/>
        <end position="36"/>
    </location>
</feature>